<keyword evidence="1" id="KW-0945">Host-virus interaction</keyword>
<reference evidence="4" key="2">
    <citation type="journal article" date="2011" name="Vet. Microbiol.">
        <title>Genetic and antigenic typing of border disease virus (BDV) isolates from Italy reveals the existence of a novel BDV group.</title>
        <authorList>
            <person name="Giammarioli M."/>
            <person name="La Rocca S.A."/>
            <person name="Steinbach F."/>
            <person name="Casciari C."/>
            <person name="De Mia G.M."/>
        </authorList>
    </citation>
    <scope>NUCLEOTIDE SEQUENCE</scope>
    <source>
        <strain evidence="4">LA/91/05</strain>
        <tissue evidence="4">Fetal brain</tissue>
    </source>
</reference>
<keyword evidence="1" id="KW-1113">Inhibition of host RLR pathway by virus</keyword>
<dbReference type="GO" id="GO:0003723">
    <property type="term" value="F:RNA binding"/>
    <property type="evidence" value="ECO:0007669"/>
    <property type="project" value="InterPro"/>
</dbReference>
<evidence type="ECO:0000259" key="3">
    <source>
        <dbReference type="PROSITE" id="PS51876"/>
    </source>
</evidence>
<dbReference type="InterPro" id="IPR042542">
    <property type="entry name" value="Peptidase_C53_interaction"/>
</dbReference>
<sequence>MLSFLRGLSPEYRTVVNSSTRASRTSRDAMWTRACPRHFLQPGRGSPRRKHLRGVGSTARQGAAEAHAQASIKISAVHGTWSCITLNFYTKQASKDLWGWQQPVYDSNGEPIFGEKGHIHPQATLRLPHYRGRAEIQTTLKELPKRGDCRSGNILGPVSGIYIKPGPVYYQDYKKPVYHRAPLELFVETQFCEVTKRIGRVTGSDGKLYHLYVCLDGCVLIKEARRNGCRVLKWVHNKLDCPLWVTSCSDEKNGSAQEKKPDRVKKGGMKITPRETEKDSKTRPPDATIVVDGVKYQVKKKGKVRGKNTQDGLYHNKNKPPESRKKLEKALLAWAIIAILMFQPVTSENITQWNLSDNGTNGIQHVMFQRGASRSLHGIWPEKICSRVPTHLATDTELKRIRGMPDASEKTNYTC</sequence>
<dbReference type="GO" id="GO:0006508">
    <property type="term" value="P:proteolysis"/>
    <property type="evidence" value="ECO:0007669"/>
    <property type="project" value="UniProtKB-KW"/>
</dbReference>
<feature type="region of interest" description="Disordered" evidence="2">
    <location>
        <begin position="250"/>
        <end position="286"/>
    </location>
</feature>
<reference evidence="4" key="1">
    <citation type="submission" date="2010-03" db="EMBL/GenBank/DDBJ databases">
        <authorList>
            <person name="De Mia G."/>
        </authorList>
    </citation>
    <scope>NUCLEOTIDE SEQUENCE</scope>
    <source>
        <strain evidence="4">LA/91/05</strain>
        <tissue evidence="4">Fetal brain</tissue>
    </source>
</reference>
<accession>B3GVW2</accession>
<feature type="region of interest" description="Disordered" evidence="2">
    <location>
        <begin position="300"/>
        <end position="322"/>
    </location>
</feature>
<keyword evidence="1" id="KW-1092">Inhibition of host IRF3 by virus</keyword>
<dbReference type="GO" id="GO:0033897">
    <property type="term" value="F:ribonuclease T2 activity"/>
    <property type="evidence" value="ECO:0007669"/>
    <property type="project" value="InterPro"/>
</dbReference>
<feature type="active site" description="For N-terminal protease activity" evidence="1">
    <location>
        <position position="129"/>
    </location>
</feature>
<dbReference type="Pfam" id="PF05550">
    <property type="entry name" value="Peptidase_C53"/>
    <property type="match status" value="1"/>
</dbReference>
<dbReference type="Pfam" id="PF11889">
    <property type="entry name" value="Capsid_pestivir"/>
    <property type="match status" value="1"/>
</dbReference>
<dbReference type="EMBL" id="FM163380">
    <property type="protein sequence ID" value="CAQ57673.2"/>
    <property type="molecule type" value="Genomic_RNA"/>
</dbReference>
<dbReference type="GO" id="GO:0019082">
    <property type="term" value="P:viral protein processing"/>
    <property type="evidence" value="ECO:0007669"/>
    <property type="project" value="UniProtKB-UniRule"/>
</dbReference>
<feature type="domain" description="Peptidase C53" evidence="3">
    <location>
        <begin position="81"/>
        <end position="248"/>
    </location>
</feature>
<evidence type="ECO:0000313" key="4">
    <source>
        <dbReference type="EMBL" id="CAQ57673.2"/>
    </source>
</evidence>
<evidence type="ECO:0000256" key="1">
    <source>
        <dbReference type="PROSITE-ProRule" id="PRU01224"/>
    </source>
</evidence>
<keyword evidence="1" id="KW-0899">Viral immunoevasion</keyword>
<dbReference type="InterPro" id="IPR036430">
    <property type="entry name" value="RNase_T2-like_sf"/>
</dbReference>
<dbReference type="GO" id="GO:0003968">
    <property type="term" value="F:RNA-directed RNA polymerase activity"/>
    <property type="evidence" value="ECO:0007669"/>
    <property type="project" value="InterPro"/>
</dbReference>
<proteinExistence type="predicted"/>
<dbReference type="InterPro" id="IPR021824">
    <property type="entry name" value="Capsid-C_pestivirus"/>
</dbReference>
<organism evidence="4">
    <name type="scientific">Border disease virus</name>
    <dbReference type="NCBI Taxonomy" id="358764"/>
    <lineage>
        <taxon>Viruses</taxon>
        <taxon>Riboviria</taxon>
        <taxon>Orthornavirae</taxon>
        <taxon>Kitrinoviricota</taxon>
        <taxon>Flasuviricetes</taxon>
        <taxon>Amarillovirales</taxon>
        <taxon>Flaviviridae</taxon>
        <taxon>Pestivirus</taxon>
        <taxon>Pestivirus ovis</taxon>
    </lineage>
</organism>
<dbReference type="Gene3D" id="3.90.730.10">
    <property type="entry name" value="Ribonuclease T2-like"/>
    <property type="match status" value="1"/>
</dbReference>
<keyword evidence="1" id="KW-1090">Inhibition of host innate immune response by virus</keyword>
<feature type="site" description="Cleavage; by autolysis" evidence="1">
    <location>
        <begin position="248"/>
        <end position="249"/>
    </location>
</feature>
<keyword evidence="1" id="KW-0788">Thiol protease</keyword>
<dbReference type="InterPro" id="IPR008751">
    <property type="entry name" value="Peptidase_C53"/>
</dbReference>
<dbReference type="PROSITE" id="PS51876">
    <property type="entry name" value="PV_NPRO"/>
    <property type="match status" value="1"/>
</dbReference>
<keyword evidence="1" id="KW-0645">Protease</keyword>
<feature type="compositionally biased region" description="Basic and acidic residues" evidence="2">
    <location>
        <begin position="272"/>
        <end position="284"/>
    </location>
</feature>
<keyword evidence="1" id="KW-0378">Hydrolase</keyword>
<dbReference type="GO" id="GO:0039548">
    <property type="term" value="P:symbiont-mediated suppression of host cytoplasmic pattern recognition receptor signaling pathway via inhibition of IRF3 activity"/>
    <property type="evidence" value="ECO:0007669"/>
    <property type="project" value="UniProtKB-KW"/>
</dbReference>
<dbReference type="Gene3D" id="2.30.140.40">
    <property type="entry name" value="Pestivirus Npro endopeptidase C53, interaction domain"/>
    <property type="match status" value="1"/>
</dbReference>
<name>B3GVW2_9FLAV</name>
<feature type="compositionally biased region" description="Basic and acidic residues" evidence="2">
    <location>
        <begin position="250"/>
        <end position="265"/>
    </location>
</feature>
<dbReference type="GO" id="GO:0004197">
    <property type="term" value="F:cysteine-type endopeptidase activity"/>
    <property type="evidence" value="ECO:0007669"/>
    <property type="project" value="UniProtKB-UniRule"/>
</dbReference>
<dbReference type="GO" id="GO:0017111">
    <property type="term" value="F:ribonucleoside triphosphate phosphatase activity"/>
    <property type="evidence" value="ECO:0007669"/>
    <property type="project" value="InterPro"/>
</dbReference>
<protein>
    <submittedName>
        <fullName evidence="4">Polyprotein</fullName>
    </submittedName>
</protein>
<feature type="non-terminal residue" evidence="4">
    <location>
        <position position="415"/>
    </location>
</feature>
<evidence type="ECO:0000256" key="2">
    <source>
        <dbReference type="SAM" id="MobiDB-lite"/>
    </source>
</evidence>
<feature type="active site" description="For N-terminal protease activity" evidence="1">
    <location>
        <position position="149"/>
    </location>
</feature>
<dbReference type="GO" id="GO:0004252">
    <property type="term" value="F:serine-type endopeptidase activity"/>
    <property type="evidence" value="ECO:0007669"/>
    <property type="project" value="InterPro"/>
</dbReference>
<dbReference type="GO" id="GO:0070008">
    <property type="term" value="F:serine-type exopeptidase activity"/>
    <property type="evidence" value="ECO:0007669"/>
    <property type="project" value="InterPro"/>
</dbReference>